<dbReference type="AlphaFoldDB" id="A0A8J9WE08"/>
<dbReference type="OrthoDB" id="1647768at2759"/>
<evidence type="ECO:0000313" key="4">
    <source>
        <dbReference type="Proteomes" id="UP000838412"/>
    </source>
</evidence>
<evidence type="ECO:0000256" key="1">
    <source>
        <dbReference type="ARBA" id="ARBA00023172"/>
    </source>
</evidence>
<organism evidence="3 4">
    <name type="scientific">Branchiostoma lanceolatum</name>
    <name type="common">Common lancelet</name>
    <name type="synonym">Amphioxus lanceolatum</name>
    <dbReference type="NCBI Taxonomy" id="7740"/>
    <lineage>
        <taxon>Eukaryota</taxon>
        <taxon>Metazoa</taxon>
        <taxon>Chordata</taxon>
        <taxon>Cephalochordata</taxon>
        <taxon>Leptocardii</taxon>
        <taxon>Amphioxiformes</taxon>
        <taxon>Branchiostomatidae</taxon>
        <taxon>Branchiostoma</taxon>
    </lineage>
</organism>
<dbReference type="GO" id="GO:0015074">
    <property type="term" value="P:DNA integration"/>
    <property type="evidence" value="ECO:0007669"/>
    <property type="project" value="InterPro"/>
</dbReference>
<dbReference type="GO" id="GO:0003677">
    <property type="term" value="F:DNA binding"/>
    <property type="evidence" value="ECO:0007669"/>
    <property type="project" value="InterPro"/>
</dbReference>
<feature type="compositionally biased region" description="Basic and acidic residues" evidence="2">
    <location>
        <begin position="161"/>
        <end position="174"/>
    </location>
</feature>
<feature type="compositionally biased region" description="Pro residues" evidence="2">
    <location>
        <begin position="30"/>
        <end position="42"/>
    </location>
</feature>
<reference evidence="3" key="1">
    <citation type="submission" date="2022-01" db="EMBL/GenBank/DDBJ databases">
        <authorList>
            <person name="Braso-Vives M."/>
        </authorList>
    </citation>
    <scope>NUCLEOTIDE SEQUENCE</scope>
</reference>
<dbReference type="InterPro" id="IPR013762">
    <property type="entry name" value="Integrase-like_cat_sf"/>
</dbReference>
<gene>
    <name evidence="3" type="primary">Hypp641</name>
    <name evidence="3" type="ORF">BLAG_LOCUS2041</name>
</gene>
<dbReference type="GO" id="GO:0006310">
    <property type="term" value="P:DNA recombination"/>
    <property type="evidence" value="ECO:0007669"/>
    <property type="project" value="UniProtKB-KW"/>
</dbReference>
<name>A0A8J9WE08_BRALA</name>
<feature type="region of interest" description="Disordered" evidence="2">
    <location>
        <begin position="1"/>
        <end position="105"/>
    </location>
</feature>
<proteinExistence type="predicted"/>
<evidence type="ECO:0000256" key="2">
    <source>
        <dbReference type="SAM" id="MobiDB-lite"/>
    </source>
</evidence>
<protein>
    <submittedName>
        <fullName evidence="3">Hypp641 protein</fullName>
    </submittedName>
</protein>
<feature type="compositionally biased region" description="Polar residues" evidence="2">
    <location>
        <begin position="62"/>
        <end position="85"/>
    </location>
</feature>
<accession>A0A8J9WE08</accession>
<evidence type="ECO:0000313" key="3">
    <source>
        <dbReference type="EMBL" id="CAH1233199.1"/>
    </source>
</evidence>
<dbReference type="Gene3D" id="1.10.443.10">
    <property type="entry name" value="Intergrase catalytic core"/>
    <property type="match status" value="1"/>
</dbReference>
<feature type="region of interest" description="Disordered" evidence="2">
    <location>
        <begin position="117"/>
        <end position="182"/>
    </location>
</feature>
<keyword evidence="1" id="KW-0233">DNA recombination</keyword>
<keyword evidence="4" id="KW-1185">Reference proteome</keyword>
<sequence length="433" mass="47052">MSPRDDYPRIQSNYTERPSPARARSFLGTYPPPGPTTYPAPLPASQNKSRSAIRDDGELQSDLGTLTEENLAMASQNPVLPSTSAAGDPRDTRRQQAQPGQGVLPPTAQVRVEQLQPAADGQIQPPAPTEQEVPPDQPAQQTQQQGQDQAVVPNPQAVAQPRDDSQPAKLDSPRRLGKLSRCGTAKVPVVSTTTVRGMVVDHVAIDGRLEQVMKEHTDSAYAALGNSFRRYLQRSGIDEGETLHGCRAGCAIALHMAGASQQEVMEHLGWFTKQTAAHYMKVGRVTKPGAAGIKLKTLQSSGCDAYLMACNHSNRKDLQDGTTAVLSFMKKLGKLDALVGWKAALLMAATNVSEMDRTSSDLRPAVPSPIMKRRRANSVPAAGAERLSSYTNYGPFPATRQARTRILLVPSLLRTRCVDQDGRQDLYNYDFSY</sequence>
<dbReference type="SUPFAM" id="SSF56349">
    <property type="entry name" value="DNA breaking-rejoining enzymes"/>
    <property type="match status" value="1"/>
</dbReference>
<feature type="compositionally biased region" description="Low complexity" evidence="2">
    <location>
        <begin position="138"/>
        <end position="153"/>
    </location>
</feature>
<dbReference type="InterPro" id="IPR011010">
    <property type="entry name" value="DNA_brk_join_enz"/>
</dbReference>
<dbReference type="Proteomes" id="UP000838412">
    <property type="component" value="Chromosome 1"/>
</dbReference>
<dbReference type="EMBL" id="OV696686">
    <property type="protein sequence ID" value="CAH1233199.1"/>
    <property type="molecule type" value="Genomic_DNA"/>
</dbReference>